<dbReference type="GeneTree" id="ENSGT00730000111346"/>
<reference evidence="2" key="1">
    <citation type="submission" date="2025-08" db="UniProtKB">
        <authorList>
            <consortium name="Ensembl"/>
        </authorList>
    </citation>
    <scope>IDENTIFICATION</scope>
</reference>
<feature type="compositionally biased region" description="Pro residues" evidence="1">
    <location>
        <begin position="205"/>
        <end position="219"/>
    </location>
</feature>
<feature type="compositionally biased region" description="Polar residues" evidence="1">
    <location>
        <begin position="322"/>
        <end position="331"/>
    </location>
</feature>
<organism evidence="2 3">
    <name type="scientific">Anser brachyrhynchus</name>
    <name type="common">Pink-footed goose</name>
    <dbReference type="NCBI Taxonomy" id="132585"/>
    <lineage>
        <taxon>Eukaryota</taxon>
        <taxon>Metazoa</taxon>
        <taxon>Chordata</taxon>
        <taxon>Craniata</taxon>
        <taxon>Vertebrata</taxon>
        <taxon>Euteleostomi</taxon>
        <taxon>Archelosauria</taxon>
        <taxon>Archosauria</taxon>
        <taxon>Dinosauria</taxon>
        <taxon>Saurischia</taxon>
        <taxon>Theropoda</taxon>
        <taxon>Coelurosauria</taxon>
        <taxon>Aves</taxon>
        <taxon>Neognathae</taxon>
        <taxon>Galloanserae</taxon>
        <taxon>Anseriformes</taxon>
        <taxon>Anatidae</taxon>
        <taxon>Anserinae</taxon>
        <taxon>Anser</taxon>
    </lineage>
</organism>
<feature type="compositionally biased region" description="Basic and acidic residues" evidence="1">
    <location>
        <begin position="381"/>
        <end position="397"/>
    </location>
</feature>
<sequence>MGCCYLGMREPARAARCFLEAARSYAVAESPEAAAVALSRASGSMLQSRRFGAAEIARILTWCRSLCDSIADPALRGKLYNEVGLGFSQLHVFSLASESFERALALCQGTLGRRGEAALLQNLGAARNALRSFGTALGLHRRAAALHGAVGNRRAQGQCFGNLAYAFSQLGNHEAAAENYLHALQAFRDSGHPQGGRRADRQPAHPRPPAPALPPPPPLTLGCPGAGPSGRKLGTSRTSLRWEHSLGFQEQQPRPPTPQRSPRPLTGTRPAPRRMRMAPAHLRGVAASPTLTGTRTAPVRGREVRAEAKPEPPCPQPLSPRRVSQGTASTNRGGRAPRSGGGPGHRPGALHRVQVQRGPADGAGGAELRHRHRQGVPPRLLHQERPRRAGRVRAGEQRRRRLGLRPPPENVWLRAHRLLPQAPQQAAV</sequence>
<dbReference type="InterPro" id="IPR024812">
    <property type="entry name" value="TPR_24"/>
</dbReference>
<dbReference type="InterPro" id="IPR019734">
    <property type="entry name" value="TPR_rpt"/>
</dbReference>
<dbReference type="SMART" id="SM00028">
    <property type="entry name" value="TPR"/>
    <property type="match status" value="3"/>
</dbReference>
<dbReference type="Proteomes" id="UP000694426">
    <property type="component" value="Unplaced"/>
</dbReference>
<keyword evidence="3" id="KW-1185">Reference proteome</keyword>
<dbReference type="Gene3D" id="1.25.40.10">
    <property type="entry name" value="Tetratricopeptide repeat domain"/>
    <property type="match status" value="1"/>
</dbReference>
<evidence type="ECO:0000313" key="2">
    <source>
        <dbReference type="Ensembl" id="ENSABRP00000007012.1"/>
    </source>
</evidence>
<dbReference type="InterPro" id="IPR011990">
    <property type="entry name" value="TPR-like_helical_dom_sf"/>
</dbReference>
<feature type="region of interest" description="Disordered" evidence="1">
    <location>
        <begin position="188"/>
        <end position="408"/>
    </location>
</feature>
<protein>
    <recommendedName>
        <fullName evidence="4">Tetratricopeptide repeat domain 24</fullName>
    </recommendedName>
</protein>
<feature type="compositionally biased region" description="Basic and acidic residues" evidence="1">
    <location>
        <begin position="300"/>
        <end position="310"/>
    </location>
</feature>
<evidence type="ECO:0000256" key="1">
    <source>
        <dbReference type="SAM" id="MobiDB-lite"/>
    </source>
</evidence>
<accession>A0A8B9BND1</accession>
<evidence type="ECO:0008006" key="4">
    <source>
        <dbReference type="Google" id="ProtNLM"/>
    </source>
</evidence>
<dbReference type="SUPFAM" id="SSF48452">
    <property type="entry name" value="TPR-like"/>
    <property type="match status" value="1"/>
</dbReference>
<proteinExistence type="predicted"/>
<dbReference type="PANTHER" id="PTHR47050">
    <property type="entry name" value="TETRATRICOPEPTIDE REPEAT PROTEIN 24"/>
    <property type="match status" value="1"/>
</dbReference>
<evidence type="ECO:0000313" key="3">
    <source>
        <dbReference type="Proteomes" id="UP000694426"/>
    </source>
</evidence>
<dbReference type="AlphaFoldDB" id="A0A8B9BND1"/>
<name>A0A8B9BND1_9AVES</name>
<dbReference type="PANTHER" id="PTHR47050:SF2">
    <property type="entry name" value="TETRATRICOPEPTIDE REPEAT PROTEIN 24"/>
    <property type="match status" value="1"/>
</dbReference>
<dbReference type="Ensembl" id="ENSABRT00000010079.1">
    <property type="protein sequence ID" value="ENSABRP00000007012.1"/>
    <property type="gene ID" value="ENSABRG00000006447.1"/>
</dbReference>
<reference evidence="2" key="2">
    <citation type="submission" date="2025-09" db="UniProtKB">
        <authorList>
            <consortium name="Ensembl"/>
        </authorList>
    </citation>
    <scope>IDENTIFICATION</scope>
</reference>